<dbReference type="EMBL" id="FPBH01000003">
    <property type="protein sequence ID" value="SFT72837.1"/>
    <property type="molecule type" value="Genomic_DNA"/>
</dbReference>
<gene>
    <name evidence="1" type="ORF">SAMN05192563_1003281</name>
</gene>
<evidence type="ECO:0000313" key="2">
    <source>
        <dbReference type="Proteomes" id="UP000198844"/>
    </source>
</evidence>
<proteinExistence type="predicted"/>
<evidence type="ECO:0008006" key="3">
    <source>
        <dbReference type="Google" id="ProtNLM"/>
    </source>
</evidence>
<dbReference type="AlphaFoldDB" id="A0A1I7AD14"/>
<dbReference type="Proteomes" id="UP000198844">
    <property type="component" value="Unassembled WGS sequence"/>
</dbReference>
<dbReference type="RefSeq" id="WP_093633494.1">
    <property type="nucleotide sequence ID" value="NZ_FPBH01000003.1"/>
</dbReference>
<dbReference type="OrthoDB" id="5801740at2"/>
<reference evidence="1 2" key="1">
    <citation type="submission" date="2016-10" db="EMBL/GenBank/DDBJ databases">
        <authorList>
            <person name="de Groot N.N."/>
        </authorList>
    </citation>
    <scope>NUCLEOTIDE SEQUENCE [LARGE SCALE GENOMIC DNA]</scope>
    <source>
        <strain evidence="1 2">LMG 27731</strain>
    </source>
</reference>
<evidence type="ECO:0000313" key="1">
    <source>
        <dbReference type="EMBL" id="SFT72837.1"/>
    </source>
</evidence>
<organism evidence="1 2">
    <name type="scientific">Paraburkholderia aspalathi</name>
    <dbReference type="NCBI Taxonomy" id="1324617"/>
    <lineage>
        <taxon>Bacteria</taxon>
        <taxon>Pseudomonadati</taxon>
        <taxon>Pseudomonadota</taxon>
        <taxon>Betaproteobacteria</taxon>
        <taxon>Burkholderiales</taxon>
        <taxon>Burkholderiaceae</taxon>
        <taxon>Paraburkholderia</taxon>
    </lineage>
</organism>
<sequence>MGSQAIADIDFLSYPDDGDLLRALGAITYEAAHFERLIENFLRGMTALIPSLVFSRKVERAPIVDRLGYCAKWITTCYGGRPDLEIHTARFESFIELIGRRNAAVHGALFQEIGNPVMRYRTKHVLEDQATSSADMYALAMEFKVANMYVGTEAWLFLHTSSPSDQT</sequence>
<name>A0A1I7AD14_9BURK</name>
<protein>
    <recommendedName>
        <fullName evidence="3">Apea-like HEPN domain-containing protein</fullName>
    </recommendedName>
</protein>
<accession>A0A1I7AD14</accession>